<dbReference type="Proteomes" id="UP000735302">
    <property type="component" value="Unassembled WGS sequence"/>
</dbReference>
<reference evidence="1 2" key="1">
    <citation type="journal article" date="2021" name="Elife">
        <title>Chloroplast acquisition without the gene transfer in kleptoplastic sea slugs, Plakobranchus ocellatus.</title>
        <authorList>
            <person name="Maeda T."/>
            <person name="Takahashi S."/>
            <person name="Yoshida T."/>
            <person name="Shimamura S."/>
            <person name="Takaki Y."/>
            <person name="Nagai Y."/>
            <person name="Toyoda A."/>
            <person name="Suzuki Y."/>
            <person name="Arimoto A."/>
            <person name="Ishii H."/>
            <person name="Satoh N."/>
            <person name="Nishiyama T."/>
            <person name="Hasebe M."/>
            <person name="Maruyama T."/>
            <person name="Minagawa J."/>
            <person name="Obokata J."/>
            <person name="Shigenobu S."/>
        </authorList>
    </citation>
    <scope>NUCLEOTIDE SEQUENCE [LARGE SCALE GENOMIC DNA]</scope>
</reference>
<gene>
    <name evidence="1" type="ORF">PoB_003220900</name>
</gene>
<dbReference type="AlphaFoldDB" id="A0AAV4ADI8"/>
<keyword evidence="2" id="KW-1185">Reference proteome</keyword>
<dbReference type="EMBL" id="BLXT01003750">
    <property type="protein sequence ID" value="GFO05704.1"/>
    <property type="molecule type" value="Genomic_DNA"/>
</dbReference>
<evidence type="ECO:0000313" key="1">
    <source>
        <dbReference type="EMBL" id="GFO05704.1"/>
    </source>
</evidence>
<protein>
    <submittedName>
        <fullName evidence="1">Uncharacterized protein</fullName>
    </submittedName>
</protein>
<accession>A0AAV4ADI8</accession>
<name>A0AAV4ADI8_9GAST</name>
<proteinExistence type="predicted"/>
<sequence length="118" mass="13005">MLASLGNKLNNVATAGNNGEMVFKENEKIFWAEKKTEEEVLSKTNTDGSLINSIMKKHAKFFVPTKRSGKLEHLITTGKFNGEKARGQQRGKISVGLSSSLKTSGIKATIRATEYKMK</sequence>
<comment type="caution">
    <text evidence="1">The sequence shown here is derived from an EMBL/GenBank/DDBJ whole genome shotgun (WGS) entry which is preliminary data.</text>
</comment>
<organism evidence="1 2">
    <name type="scientific">Plakobranchus ocellatus</name>
    <dbReference type="NCBI Taxonomy" id="259542"/>
    <lineage>
        <taxon>Eukaryota</taxon>
        <taxon>Metazoa</taxon>
        <taxon>Spiralia</taxon>
        <taxon>Lophotrochozoa</taxon>
        <taxon>Mollusca</taxon>
        <taxon>Gastropoda</taxon>
        <taxon>Heterobranchia</taxon>
        <taxon>Euthyneura</taxon>
        <taxon>Panpulmonata</taxon>
        <taxon>Sacoglossa</taxon>
        <taxon>Placobranchoidea</taxon>
        <taxon>Plakobranchidae</taxon>
        <taxon>Plakobranchus</taxon>
    </lineage>
</organism>
<evidence type="ECO:0000313" key="2">
    <source>
        <dbReference type="Proteomes" id="UP000735302"/>
    </source>
</evidence>